<reference evidence="2 3" key="1">
    <citation type="submission" date="2014-11" db="EMBL/GenBank/DDBJ databases">
        <title>Pan-genome of Gallibacterium spp.</title>
        <authorList>
            <person name="Kudirkiene E."/>
            <person name="Bojesen A.M."/>
        </authorList>
    </citation>
    <scope>NUCLEOTIDE SEQUENCE [LARGE SCALE GENOMIC DNA]</scope>
    <source>
        <strain evidence="2 3">59/S3/89</strain>
    </source>
</reference>
<keyword evidence="1" id="KW-0472">Membrane</keyword>
<dbReference type="Proteomes" id="UP000092626">
    <property type="component" value="Unassembled WGS sequence"/>
</dbReference>
<dbReference type="EMBL" id="JTJR01000002">
    <property type="protein sequence ID" value="OBX05902.1"/>
    <property type="molecule type" value="Genomic_DNA"/>
</dbReference>
<keyword evidence="1" id="KW-1133">Transmembrane helix</keyword>
<sequence>GMLTYRTHTQLTKAFGRAIKQEGKLLGDYYTKEYRTFLNELLKIKPTFGMQIKIVGFCFYITVLFLIV</sequence>
<name>A0A1A7PW05_9PAST</name>
<comment type="caution">
    <text evidence="2">The sequence shown here is derived from an EMBL/GenBank/DDBJ whole genome shotgun (WGS) entry which is preliminary data.</text>
</comment>
<dbReference type="PATRIC" id="fig|505345.6.peg.81"/>
<feature type="transmembrane region" description="Helical" evidence="1">
    <location>
        <begin position="48"/>
        <end position="67"/>
    </location>
</feature>
<organism evidence="2 3">
    <name type="scientific">Gallibacterium genomosp. 3</name>
    <dbReference type="NCBI Taxonomy" id="505345"/>
    <lineage>
        <taxon>Bacteria</taxon>
        <taxon>Pseudomonadati</taxon>
        <taxon>Pseudomonadota</taxon>
        <taxon>Gammaproteobacteria</taxon>
        <taxon>Pasteurellales</taxon>
        <taxon>Pasteurellaceae</taxon>
        <taxon>Gallibacterium</taxon>
    </lineage>
</organism>
<evidence type="ECO:0000256" key="1">
    <source>
        <dbReference type="SAM" id="Phobius"/>
    </source>
</evidence>
<proteinExistence type="predicted"/>
<protein>
    <submittedName>
        <fullName evidence="2">Uncharacterized protein</fullName>
    </submittedName>
</protein>
<dbReference type="AlphaFoldDB" id="A0A1A7PW05"/>
<feature type="non-terminal residue" evidence="2">
    <location>
        <position position="1"/>
    </location>
</feature>
<accession>A0A1A7PW05</accession>
<evidence type="ECO:0000313" key="3">
    <source>
        <dbReference type="Proteomes" id="UP000092626"/>
    </source>
</evidence>
<gene>
    <name evidence="2" type="ORF">QV06_00405</name>
</gene>
<evidence type="ECO:0000313" key="2">
    <source>
        <dbReference type="EMBL" id="OBX05902.1"/>
    </source>
</evidence>
<keyword evidence="1" id="KW-0812">Transmembrane</keyword>